<dbReference type="EMBL" id="GBXM01053121">
    <property type="protein sequence ID" value="JAH55456.1"/>
    <property type="molecule type" value="Transcribed_RNA"/>
</dbReference>
<accession>A0A0E9TPF1</accession>
<protein>
    <submittedName>
        <fullName evidence="1">Uncharacterized protein</fullName>
    </submittedName>
</protein>
<dbReference type="AlphaFoldDB" id="A0A0E9TPF1"/>
<evidence type="ECO:0000313" key="1">
    <source>
        <dbReference type="EMBL" id="JAH55456.1"/>
    </source>
</evidence>
<organism evidence="1">
    <name type="scientific">Anguilla anguilla</name>
    <name type="common">European freshwater eel</name>
    <name type="synonym">Muraena anguilla</name>
    <dbReference type="NCBI Taxonomy" id="7936"/>
    <lineage>
        <taxon>Eukaryota</taxon>
        <taxon>Metazoa</taxon>
        <taxon>Chordata</taxon>
        <taxon>Craniata</taxon>
        <taxon>Vertebrata</taxon>
        <taxon>Euteleostomi</taxon>
        <taxon>Actinopterygii</taxon>
        <taxon>Neopterygii</taxon>
        <taxon>Teleostei</taxon>
        <taxon>Anguilliformes</taxon>
        <taxon>Anguillidae</taxon>
        <taxon>Anguilla</taxon>
    </lineage>
</organism>
<name>A0A0E9TPF1_ANGAN</name>
<reference evidence="1" key="2">
    <citation type="journal article" date="2015" name="Fish Shellfish Immunol.">
        <title>Early steps in the European eel (Anguilla anguilla)-Vibrio vulnificus interaction in the gills: Role of the RtxA13 toxin.</title>
        <authorList>
            <person name="Callol A."/>
            <person name="Pajuelo D."/>
            <person name="Ebbesson L."/>
            <person name="Teles M."/>
            <person name="MacKenzie S."/>
            <person name="Amaro C."/>
        </authorList>
    </citation>
    <scope>NUCLEOTIDE SEQUENCE</scope>
</reference>
<sequence length="20" mass="2388">MVRRWNVPQSGVQCARCIRK</sequence>
<proteinExistence type="predicted"/>
<reference evidence="1" key="1">
    <citation type="submission" date="2014-11" db="EMBL/GenBank/DDBJ databases">
        <authorList>
            <person name="Amaro Gonzalez C."/>
        </authorList>
    </citation>
    <scope>NUCLEOTIDE SEQUENCE</scope>
</reference>